<protein>
    <recommendedName>
        <fullName evidence="5">Helix-turn-helix domain-containing protein</fullName>
    </recommendedName>
</protein>
<evidence type="ECO:0000313" key="3">
    <source>
        <dbReference type="EMBL" id="MDT0349834.1"/>
    </source>
</evidence>
<proteinExistence type="predicted"/>
<feature type="compositionally biased region" description="Low complexity" evidence="2">
    <location>
        <begin position="60"/>
        <end position="69"/>
    </location>
</feature>
<accession>A0ABU2N7G8</accession>
<feature type="region of interest" description="Disordered" evidence="2">
    <location>
        <begin position="34"/>
        <end position="69"/>
    </location>
</feature>
<keyword evidence="4" id="KW-1185">Reference proteome</keyword>
<evidence type="ECO:0000313" key="4">
    <source>
        <dbReference type="Proteomes" id="UP001183202"/>
    </source>
</evidence>
<comment type="caution">
    <text evidence="3">The sequence shown here is derived from an EMBL/GenBank/DDBJ whole genome shotgun (WGS) entry which is preliminary data.</text>
</comment>
<evidence type="ECO:0000256" key="1">
    <source>
        <dbReference type="SAM" id="Coils"/>
    </source>
</evidence>
<reference evidence="4" key="1">
    <citation type="submission" date="2023-07" db="EMBL/GenBank/DDBJ databases">
        <title>30 novel species of actinomycetes from the DSMZ collection.</title>
        <authorList>
            <person name="Nouioui I."/>
        </authorList>
    </citation>
    <scope>NUCLEOTIDE SEQUENCE [LARGE SCALE GENOMIC DNA]</scope>
    <source>
        <strain evidence="4">DSM 45834</strain>
    </source>
</reference>
<gene>
    <name evidence="3" type="ORF">RM445_09905</name>
</gene>
<dbReference type="Proteomes" id="UP001183202">
    <property type="component" value="Unassembled WGS sequence"/>
</dbReference>
<feature type="coiled-coil region" evidence="1">
    <location>
        <begin position="71"/>
        <end position="98"/>
    </location>
</feature>
<evidence type="ECO:0000256" key="2">
    <source>
        <dbReference type="SAM" id="MobiDB-lite"/>
    </source>
</evidence>
<dbReference type="RefSeq" id="WP_311555867.1">
    <property type="nucleotide sequence ID" value="NZ_JAVREJ010000005.1"/>
</dbReference>
<dbReference type="EMBL" id="JAVREJ010000005">
    <property type="protein sequence ID" value="MDT0349834.1"/>
    <property type="molecule type" value="Genomic_DNA"/>
</dbReference>
<feature type="compositionally biased region" description="Basic and acidic residues" evidence="2">
    <location>
        <begin position="37"/>
        <end position="54"/>
    </location>
</feature>
<organism evidence="3 4">
    <name type="scientific">Pseudonocardia charpentierae</name>
    <dbReference type="NCBI Taxonomy" id="3075545"/>
    <lineage>
        <taxon>Bacteria</taxon>
        <taxon>Bacillati</taxon>
        <taxon>Actinomycetota</taxon>
        <taxon>Actinomycetes</taxon>
        <taxon>Pseudonocardiales</taxon>
        <taxon>Pseudonocardiaceae</taxon>
        <taxon>Pseudonocardia</taxon>
    </lineage>
</organism>
<sequence>MDDIETWTADECAAAWGVKTLTFMGYVSRDQAPAPLTERDRHGRRLWSADEVRRFPRPGPGRSRAGAGPDAEVLLAQMREVAEQMEELRLRQRELLATGADRELEIAAMAKALGISRQTAYSWLRVPESTGAADRESTRP</sequence>
<evidence type="ECO:0008006" key="5">
    <source>
        <dbReference type="Google" id="ProtNLM"/>
    </source>
</evidence>
<name>A0ABU2N7G8_9PSEU</name>
<keyword evidence="1" id="KW-0175">Coiled coil</keyword>